<dbReference type="EMBL" id="BRXR01000001">
    <property type="protein sequence ID" value="GLC31469.1"/>
    <property type="molecule type" value="Genomic_DNA"/>
</dbReference>
<comment type="caution">
    <text evidence="2">The sequence shown here is derived from an EMBL/GenBank/DDBJ whole genome shotgun (WGS) entry which is preliminary data.</text>
</comment>
<dbReference type="CDD" id="cd00657">
    <property type="entry name" value="Ferritin_like"/>
    <property type="match status" value="1"/>
</dbReference>
<evidence type="ECO:0000313" key="3">
    <source>
        <dbReference type="Proteomes" id="UP001208567"/>
    </source>
</evidence>
<feature type="domain" description="DUF2383" evidence="1">
    <location>
        <begin position="8"/>
        <end position="111"/>
    </location>
</feature>
<evidence type="ECO:0000313" key="2">
    <source>
        <dbReference type="EMBL" id="GLC31469.1"/>
    </source>
</evidence>
<organism evidence="2 3">
    <name type="scientific">Clostridium omnivorum</name>
    <dbReference type="NCBI Taxonomy" id="1604902"/>
    <lineage>
        <taxon>Bacteria</taxon>
        <taxon>Bacillati</taxon>
        <taxon>Bacillota</taxon>
        <taxon>Clostridia</taxon>
        <taxon>Eubacteriales</taxon>
        <taxon>Clostridiaceae</taxon>
        <taxon>Clostridium</taxon>
    </lineage>
</organism>
<protein>
    <recommendedName>
        <fullName evidence="1">DUF2383 domain-containing protein</fullName>
    </recommendedName>
</protein>
<dbReference type="Pfam" id="PF09537">
    <property type="entry name" value="DUF2383"/>
    <property type="match status" value="1"/>
</dbReference>
<dbReference type="InterPro" id="IPR012347">
    <property type="entry name" value="Ferritin-like"/>
</dbReference>
<reference evidence="2 3" key="1">
    <citation type="journal article" date="2024" name="Int. J. Syst. Evol. Microbiol.">
        <title>Clostridium omnivorum sp. nov., isolated from anoxic soil under the treatment of reductive soil disinfestation.</title>
        <authorList>
            <person name="Ueki A."/>
            <person name="Tonouchi A."/>
            <person name="Kaku N."/>
            <person name="Honma S."/>
            <person name="Ueki K."/>
        </authorList>
    </citation>
    <scope>NUCLEOTIDE SEQUENCE [LARGE SCALE GENOMIC DNA]</scope>
    <source>
        <strain evidence="2 3">E14</strain>
    </source>
</reference>
<gene>
    <name evidence="2" type="ORF">bsdE14_28790</name>
</gene>
<dbReference type="RefSeq" id="WP_264850774.1">
    <property type="nucleotide sequence ID" value="NZ_BRXR01000001.1"/>
</dbReference>
<accession>A0ABQ5N8A7</accession>
<dbReference type="InterPro" id="IPR009078">
    <property type="entry name" value="Ferritin-like_SF"/>
</dbReference>
<evidence type="ECO:0000259" key="1">
    <source>
        <dbReference type="Pfam" id="PF09537"/>
    </source>
</evidence>
<dbReference type="SUPFAM" id="SSF47240">
    <property type="entry name" value="Ferritin-like"/>
    <property type="match status" value="1"/>
</dbReference>
<dbReference type="InterPro" id="IPR019052">
    <property type="entry name" value="DUF2383"/>
</dbReference>
<dbReference type="Proteomes" id="UP001208567">
    <property type="component" value="Unassembled WGS sequence"/>
</dbReference>
<dbReference type="Gene3D" id="1.20.1260.10">
    <property type="match status" value="1"/>
</dbReference>
<sequence>MDKDTVYLSKLLRGENMGINIYKQYLNKLPNGTYKKEVDNFLDEHKRHKNRLENMMISRGEYPKAGTGIQGKMSEGYTAAKLIIKGKPKDIMDDIYKGELMALTSTQKYLTEFSESLRPDIEKLIDENKKRLEKVHNMIATMEK</sequence>
<name>A0ABQ5N8A7_9CLOT</name>
<proteinExistence type="predicted"/>
<keyword evidence="3" id="KW-1185">Reference proteome</keyword>